<evidence type="ECO:0000256" key="4">
    <source>
        <dbReference type="ARBA" id="ARBA00022490"/>
    </source>
</evidence>
<dbReference type="InterPro" id="IPR050156">
    <property type="entry name" value="TC-AMP_synthase_SUA5"/>
</dbReference>
<evidence type="ECO:0000256" key="8">
    <source>
        <dbReference type="ARBA" id="ARBA00022741"/>
    </source>
</evidence>
<dbReference type="Pfam" id="PF01451">
    <property type="entry name" value="LMWPc"/>
    <property type="match status" value="1"/>
</dbReference>
<dbReference type="KEGG" id="pnd:Pla175_40130"/>
<keyword evidence="5" id="KW-0808">Transferase</keyword>
<dbReference type="OrthoDB" id="9784339at2"/>
<dbReference type="GO" id="GO:0005737">
    <property type="term" value="C:cytoplasm"/>
    <property type="evidence" value="ECO:0007669"/>
    <property type="project" value="UniProtKB-SubCell"/>
</dbReference>
<dbReference type="Proteomes" id="UP000317429">
    <property type="component" value="Chromosome"/>
</dbReference>
<dbReference type="CDD" id="cd16344">
    <property type="entry name" value="LMWPAP"/>
    <property type="match status" value="1"/>
</dbReference>
<comment type="similarity">
    <text evidence="2">Belongs to the SUA5 family.</text>
</comment>
<evidence type="ECO:0000259" key="12">
    <source>
        <dbReference type="PROSITE" id="PS51163"/>
    </source>
</evidence>
<evidence type="ECO:0000256" key="6">
    <source>
        <dbReference type="ARBA" id="ARBA00022694"/>
    </source>
</evidence>
<evidence type="ECO:0000256" key="7">
    <source>
        <dbReference type="ARBA" id="ARBA00022695"/>
    </source>
</evidence>
<keyword evidence="14" id="KW-1185">Reference proteome</keyword>
<feature type="domain" description="YrdC-like" evidence="12">
    <location>
        <begin position="15"/>
        <end position="226"/>
    </location>
</feature>
<evidence type="ECO:0000256" key="3">
    <source>
        <dbReference type="ARBA" id="ARBA00012584"/>
    </source>
</evidence>
<dbReference type="RefSeq" id="WP_145289439.1">
    <property type="nucleotide sequence ID" value="NZ_CP036291.1"/>
</dbReference>
<dbReference type="InterPro" id="IPR006070">
    <property type="entry name" value="Sua5-like_dom"/>
</dbReference>
<dbReference type="SUPFAM" id="SSF55821">
    <property type="entry name" value="YrdC/RibB"/>
    <property type="match status" value="1"/>
</dbReference>
<evidence type="ECO:0000256" key="1">
    <source>
        <dbReference type="ARBA" id="ARBA00004496"/>
    </source>
</evidence>
<dbReference type="EMBL" id="CP036291">
    <property type="protein sequence ID" value="QDU90604.1"/>
    <property type="molecule type" value="Genomic_DNA"/>
</dbReference>
<dbReference type="Gene3D" id="3.40.50.2300">
    <property type="match status" value="1"/>
</dbReference>
<dbReference type="SMART" id="SM00226">
    <property type="entry name" value="LMWPc"/>
    <property type="match status" value="1"/>
</dbReference>
<dbReference type="AlphaFoldDB" id="A0A518DGK7"/>
<evidence type="ECO:0000256" key="5">
    <source>
        <dbReference type="ARBA" id="ARBA00022679"/>
    </source>
</evidence>
<keyword evidence="13" id="KW-0378">Hydrolase</keyword>
<dbReference type="GO" id="GO:0005524">
    <property type="term" value="F:ATP binding"/>
    <property type="evidence" value="ECO:0007669"/>
    <property type="project" value="UniProtKB-KW"/>
</dbReference>
<dbReference type="GO" id="GO:0008033">
    <property type="term" value="P:tRNA processing"/>
    <property type="evidence" value="ECO:0007669"/>
    <property type="project" value="UniProtKB-KW"/>
</dbReference>
<name>A0A518DGK7_9BACT</name>
<dbReference type="GO" id="GO:0016787">
    <property type="term" value="F:hydrolase activity"/>
    <property type="evidence" value="ECO:0007669"/>
    <property type="project" value="UniProtKB-KW"/>
</dbReference>
<keyword evidence="8" id="KW-0547">Nucleotide-binding</keyword>
<dbReference type="GO" id="GO:0000049">
    <property type="term" value="F:tRNA binding"/>
    <property type="evidence" value="ECO:0007669"/>
    <property type="project" value="TreeGrafter"/>
</dbReference>
<proteinExistence type="inferred from homology"/>
<evidence type="ECO:0000313" key="14">
    <source>
        <dbReference type="Proteomes" id="UP000317429"/>
    </source>
</evidence>
<dbReference type="PROSITE" id="PS51163">
    <property type="entry name" value="YRDC"/>
    <property type="match status" value="1"/>
</dbReference>
<evidence type="ECO:0000256" key="11">
    <source>
        <dbReference type="ARBA" id="ARBA00048366"/>
    </source>
</evidence>
<dbReference type="EC" id="2.7.7.87" evidence="3"/>
<evidence type="ECO:0000256" key="2">
    <source>
        <dbReference type="ARBA" id="ARBA00007663"/>
    </source>
</evidence>
<gene>
    <name evidence="13" type="primary">ywlE</name>
    <name evidence="13" type="ORF">Pla175_40130</name>
</gene>
<dbReference type="PANTHER" id="PTHR17490">
    <property type="entry name" value="SUA5"/>
    <property type="match status" value="1"/>
</dbReference>
<keyword evidence="9" id="KW-0067">ATP-binding</keyword>
<dbReference type="SUPFAM" id="SSF52788">
    <property type="entry name" value="Phosphotyrosine protein phosphatases I"/>
    <property type="match status" value="1"/>
</dbReference>
<reference evidence="13 14" key="1">
    <citation type="submission" date="2019-02" db="EMBL/GenBank/DDBJ databases">
        <title>Deep-cultivation of Planctomycetes and their phenomic and genomic characterization uncovers novel biology.</title>
        <authorList>
            <person name="Wiegand S."/>
            <person name="Jogler M."/>
            <person name="Boedeker C."/>
            <person name="Pinto D."/>
            <person name="Vollmers J."/>
            <person name="Rivas-Marin E."/>
            <person name="Kohn T."/>
            <person name="Peeters S.H."/>
            <person name="Heuer A."/>
            <person name="Rast P."/>
            <person name="Oberbeckmann S."/>
            <person name="Bunk B."/>
            <person name="Jeske O."/>
            <person name="Meyerdierks A."/>
            <person name="Storesund J.E."/>
            <person name="Kallscheuer N."/>
            <person name="Luecker S."/>
            <person name="Lage O.M."/>
            <person name="Pohl T."/>
            <person name="Merkel B.J."/>
            <person name="Hornburger P."/>
            <person name="Mueller R.-W."/>
            <person name="Bruemmer F."/>
            <person name="Labrenz M."/>
            <person name="Spormann A.M."/>
            <person name="Op den Camp H."/>
            <person name="Overmann J."/>
            <person name="Amann R."/>
            <person name="Jetten M.S.M."/>
            <person name="Mascher T."/>
            <person name="Medema M.H."/>
            <person name="Devos D.P."/>
            <person name="Kaster A.-K."/>
            <person name="Ovreas L."/>
            <person name="Rohde M."/>
            <person name="Galperin M.Y."/>
            <person name="Jogler C."/>
        </authorList>
    </citation>
    <scope>NUCLEOTIDE SEQUENCE [LARGE SCALE GENOMIC DNA]</scope>
    <source>
        <strain evidence="13 14">Pla175</strain>
    </source>
</reference>
<evidence type="ECO:0000256" key="10">
    <source>
        <dbReference type="ARBA" id="ARBA00029774"/>
    </source>
</evidence>
<dbReference type="Pfam" id="PF01300">
    <property type="entry name" value="Sua5_yciO_yrdC"/>
    <property type="match status" value="2"/>
</dbReference>
<comment type="subcellular location">
    <subcellularLocation>
        <location evidence="1">Cytoplasm</location>
    </subcellularLocation>
</comment>
<protein>
    <recommendedName>
        <fullName evidence="10">L-threonylcarbamoyladenylate synthase</fullName>
        <ecNumber evidence="3">2.7.7.87</ecNumber>
    </recommendedName>
    <alternativeName>
        <fullName evidence="10">L-threonylcarbamoyladenylate synthase</fullName>
    </alternativeName>
</protein>
<dbReference type="PANTHER" id="PTHR17490:SF16">
    <property type="entry name" value="THREONYLCARBAMOYL-AMP SYNTHASE"/>
    <property type="match status" value="1"/>
</dbReference>
<accession>A0A518DGK7</accession>
<evidence type="ECO:0000313" key="13">
    <source>
        <dbReference type="EMBL" id="QDU90604.1"/>
    </source>
</evidence>
<dbReference type="InterPro" id="IPR017945">
    <property type="entry name" value="DHBP_synth_RibB-like_a/b_dom"/>
</dbReference>
<keyword evidence="4" id="KW-0963">Cytoplasm</keyword>
<dbReference type="InterPro" id="IPR036196">
    <property type="entry name" value="Ptyr_pPase_sf"/>
</dbReference>
<keyword evidence="6" id="KW-0819">tRNA processing</keyword>
<dbReference type="Gene3D" id="3.90.870.10">
    <property type="entry name" value="DHBP synthase"/>
    <property type="match status" value="1"/>
</dbReference>
<dbReference type="GO" id="GO:0006450">
    <property type="term" value="P:regulation of translational fidelity"/>
    <property type="evidence" value="ECO:0007669"/>
    <property type="project" value="TreeGrafter"/>
</dbReference>
<organism evidence="13 14">
    <name type="scientific">Pirellulimonas nuda</name>
    <dbReference type="NCBI Taxonomy" id="2528009"/>
    <lineage>
        <taxon>Bacteria</taxon>
        <taxon>Pseudomonadati</taxon>
        <taxon>Planctomycetota</taxon>
        <taxon>Planctomycetia</taxon>
        <taxon>Pirellulales</taxon>
        <taxon>Lacipirellulaceae</taxon>
        <taxon>Pirellulimonas</taxon>
    </lineage>
</organism>
<keyword evidence="7" id="KW-0548">Nucleotidyltransferase</keyword>
<dbReference type="GO" id="GO:0061710">
    <property type="term" value="F:L-threonylcarbamoyladenylate synthase"/>
    <property type="evidence" value="ECO:0007669"/>
    <property type="project" value="UniProtKB-EC"/>
</dbReference>
<dbReference type="GO" id="GO:0003725">
    <property type="term" value="F:double-stranded RNA binding"/>
    <property type="evidence" value="ECO:0007669"/>
    <property type="project" value="InterPro"/>
</dbReference>
<dbReference type="InterPro" id="IPR023485">
    <property type="entry name" value="Ptyr_pPase"/>
</dbReference>
<sequence>MRPMVIDVAKADDLRDVVHRTVQALAEGKVVGVPTDTVYHLAVSACVPEAVERLAKVSGRSTGDGAPLTLAIKDASELNDYAPNAGPLAERLARRCWPGPVTQVLDADRQQGLVGQLPADSQKLIVPDDSLSLRVPANNVLLDVLRMMAGPIAVASVVSNPGAQAGPKAGGAADEGAGGLNARNLAEAMGDAIDLVLDDGPAHYGQASTVVRVQRQNYQVLREGVVAADTIDQLARVAVVLVCTGNTCRSPMAEALLKQQLAESLGCQIDQLESRGLVVMSAGIHAAAGSPASPEAVDLMKDRGLDLSAHGSQTLNERMVRHADRIITMTRGHRAAIVEGWPAAAARTHTLLDGGGDVADPIGAPLDVYRRCADQIAAGLSAHSKAILAAAPGS</sequence>
<comment type="catalytic activity">
    <reaction evidence="11">
        <text>L-threonine + hydrogencarbonate + ATP = L-threonylcarbamoyladenylate + diphosphate + H2O</text>
        <dbReference type="Rhea" id="RHEA:36407"/>
        <dbReference type="ChEBI" id="CHEBI:15377"/>
        <dbReference type="ChEBI" id="CHEBI:17544"/>
        <dbReference type="ChEBI" id="CHEBI:30616"/>
        <dbReference type="ChEBI" id="CHEBI:33019"/>
        <dbReference type="ChEBI" id="CHEBI:57926"/>
        <dbReference type="ChEBI" id="CHEBI:73682"/>
        <dbReference type="EC" id="2.7.7.87"/>
    </reaction>
</comment>
<evidence type="ECO:0000256" key="9">
    <source>
        <dbReference type="ARBA" id="ARBA00022840"/>
    </source>
</evidence>